<name>A0ABY6M7S2_MORBO</name>
<dbReference type="EMBL" id="CP087830">
    <property type="protein sequence ID" value="UZA02926.1"/>
    <property type="molecule type" value="Genomic_DNA"/>
</dbReference>
<dbReference type="RefSeq" id="WP_264690344.1">
    <property type="nucleotide sequence ID" value="NZ_CP087773.1"/>
</dbReference>
<organism evidence="1 2">
    <name type="scientific">Moraxella bovis</name>
    <dbReference type="NCBI Taxonomy" id="476"/>
    <lineage>
        <taxon>Bacteria</taxon>
        <taxon>Pseudomonadati</taxon>
        <taxon>Pseudomonadota</taxon>
        <taxon>Gammaproteobacteria</taxon>
        <taxon>Moraxellales</taxon>
        <taxon>Moraxellaceae</taxon>
        <taxon>Moraxella</taxon>
    </lineage>
</organism>
<sequence>MYALLFGFLFLYGVGLVAKTVIEYLKEVDYEKLNQYKPTQFAIEFVNFIKLVNGSQGEENQTPVMHYKMLDSLVDGNTQVATMCFRGSAKTTVNAEYLILYLAVFGELPNLGKINVAIYVTDSIDNGVKSARKNIEHRWENSEFLQKYIPSIKFTDIRWEFTNKDGKKFVVKAYGAKSGVRGVKEQGKRPQLAILDDLVSDDDARSPTVLESIKATVHEAVINALHPTKQKIIWLGTPFNANDPLYEAIESGAWTVNVYPICEKFPCTREEFKGAWEDRFNYDYVKLRYDSAVAVGRVAGFYQELMLQIMGDDERLILDEDIQWYHSYHLLDKKDNFNFYITTDFATSEKESADYSFISVWAVNHKGFYFWIDGVCARQTMDKNIDDLFRLVRQYNPISVGVEVSGQQGGFIAWIHREMFSRNIFFTLASNSKDGTLGLKPNNNKLERFNMVVPDFKLKRFYFPHDKKHTIPMKELLLELQQASVGGFKSKHDDGLDTISQLAMMSIWTPSQEADVRQDSIWGSDYHEDNYVNSYIV</sequence>
<evidence type="ECO:0000313" key="1">
    <source>
        <dbReference type="EMBL" id="UZA02926.1"/>
    </source>
</evidence>
<dbReference type="InterPro" id="IPR027417">
    <property type="entry name" value="P-loop_NTPase"/>
</dbReference>
<dbReference type="Gene3D" id="3.30.420.240">
    <property type="match status" value="1"/>
</dbReference>
<keyword evidence="2" id="KW-1185">Reference proteome</keyword>
<accession>A0ABY6M7S2</accession>
<protein>
    <submittedName>
        <fullName evidence="1">Uncharacterized protein</fullName>
    </submittedName>
</protein>
<gene>
    <name evidence="1" type="ORF">LP092_13475</name>
</gene>
<reference evidence="1" key="1">
    <citation type="journal article" date="2022" name="BMC Microbiol.">
        <title>Whole genome sequencing of Moraxella bovis strains from North America reveals two genotypes with different genetic determinants.</title>
        <authorList>
            <person name="Wynn E.L."/>
            <person name="Hille M.M."/>
            <person name="Loy J.D."/>
            <person name="Schuller G."/>
            <person name="Kuhn K.L."/>
            <person name="Dickey A.M."/>
            <person name="Bono J.L."/>
            <person name="Clawson M.L."/>
        </authorList>
    </citation>
    <scope>NUCLEOTIDE SEQUENCE</scope>
    <source>
        <strain evidence="1">SAM102599</strain>
    </source>
</reference>
<dbReference type="Gene3D" id="3.40.50.300">
    <property type="entry name" value="P-loop containing nucleotide triphosphate hydrolases"/>
    <property type="match status" value="1"/>
</dbReference>
<proteinExistence type="predicted"/>
<evidence type="ECO:0000313" key="2">
    <source>
        <dbReference type="Proteomes" id="UP001163632"/>
    </source>
</evidence>
<dbReference type="Proteomes" id="UP001163632">
    <property type="component" value="Chromosome"/>
</dbReference>